<dbReference type="EMBL" id="AP022614">
    <property type="protein sequence ID" value="BBZ44840.1"/>
    <property type="molecule type" value="Genomic_DNA"/>
</dbReference>
<dbReference type="Proteomes" id="UP000467105">
    <property type="component" value="Chromosome"/>
</dbReference>
<accession>A0A7I7YSZ0</accession>
<name>A0A7I7YSZ0_9MYCO</name>
<dbReference type="AlphaFoldDB" id="A0A7I7YSZ0"/>
<sequence length="48" mass="4972">MLTACFVGAARVAGGLTLHHNGRCGRAARGRYEVPSAFAVVVVSAWGQ</sequence>
<evidence type="ECO:0000313" key="1">
    <source>
        <dbReference type="EMBL" id="BBZ44840.1"/>
    </source>
</evidence>
<reference evidence="1 2" key="1">
    <citation type="journal article" date="2019" name="Emerg. Microbes Infect.">
        <title>Comprehensive subspecies identification of 175 nontuberculous mycobacteria species based on 7547 genomic profiles.</title>
        <authorList>
            <person name="Matsumoto Y."/>
            <person name="Kinjo T."/>
            <person name="Motooka D."/>
            <person name="Nabeya D."/>
            <person name="Jung N."/>
            <person name="Uechi K."/>
            <person name="Horii T."/>
            <person name="Iida T."/>
            <person name="Fujita J."/>
            <person name="Nakamura S."/>
        </authorList>
    </citation>
    <scope>NUCLEOTIDE SEQUENCE [LARGE SCALE GENOMIC DNA]</scope>
    <source>
        <strain evidence="1 2">JCM 14742</strain>
    </source>
</reference>
<protein>
    <submittedName>
        <fullName evidence="1">Uncharacterized protein</fullName>
    </submittedName>
</protein>
<gene>
    <name evidence="1" type="ORF">MPRM_21210</name>
</gene>
<evidence type="ECO:0000313" key="2">
    <source>
        <dbReference type="Proteomes" id="UP000467105"/>
    </source>
</evidence>
<proteinExistence type="predicted"/>
<keyword evidence="2" id="KW-1185">Reference proteome</keyword>
<organism evidence="1 2">
    <name type="scientific">Mycobacterium parmense</name>
    <dbReference type="NCBI Taxonomy" id="185642"/>
    <lineage>
        <taxon>Bacteria</taxon>
        <taxon>Bacillati</taxon>
        <taxon>Actinomycetota</taxon>
        <taxon>Actinomycetes</taxon>
        <taxon>Mycobacteriales</taxon>
        <taxon>Mycobacteriaceae</taxon>
        <taxon>Mycobacterium</taxon>
        <taxon>Mycobacterium simiae complex</taxon>
    </lineage>
</organism>